<dbReference type="PANTHER" id="PTHR40940">
    <property type="entry name" value="PROTEIN BATD-RELATED"/>
    <property type="match status" value="1"/>
</dbReference>
<dbReference type="EMBL" id="FNIJ01000011">
    <property type="protein sequence ID" value="SDO40743.1"/>
    <property type="molecule type" value="Genomic_DNA"/>
</dbReference>
<evidence type="ECO:0000256" key="1">
    <source>
        <dbReference type="SAM" id="MobiDB-lite"/>
    </source>
</evidence>
<sequence>MRWLALLLALIATLAAAAEPEVRVRTRLAQADSPMVGGTLELQVDLLVDTWFSSPPQLQKLELEGALVSAPSSEATHLTEQIDGRKFFGLRFVYRISPQRAQRFDIPALDIQVQPGQGSGPLTLRTEPQSFVARQMGGAGDMQGLVAQSVEFTQQVEPSHDPLRVGDSVTRRLSVRAEGAQAMLIPPPGFAEVEGLKRYVQTPSVKPLGDGRGTVIGGSRDDAVTYVVGEGGKFRLPAIELRWRDAGTGEERRASVPEVTIEAKAGAAYQAPFSIADDLRELGRKAQVRIAGHWLLAACVLLVAGAAFHFGRPWIAGVTRTWRQWRERRRQAWLDSAEHAWRQARRQLAARPLRLDALYLWIRRSTGSLDLVALLRPVSATLSDRLLAFLAGRYGRRAGSDAGLEDALPELRRTLARQPADAQPRGGLKALNPRGSQRFAQNRDEP</sequence>
<organism evidence="4 5">
    <name type="scientific">Pseudomonas jinjuensis</name>
    <dbReference type="NCBI Taxonomy" id="198616"/>
    <lineage>
        <taxon>Bacteria</taxon>
        <taxon>Pseudomonadati</taxon>
        <taxon>Pseudomonadota</taxon>
        <taxon>Gammaproteobacteria</taxon>
        <taxon>Pseudomonadales</taxon>
        <taxon>Pseudomonadaceae</taxon>
        <taxon>Pseudomonas</taxon>
    </lineage>
</organism>
<reference evidence="5" key="1">
    <citation type="submission" date="2016-10" db="EMBL/GenBank/DDBJ databases">
        <authorList>
            <person name="Varghese N."/>
            <person name="Submissions S."/>
        </authorList>
    </citation>
    <scope>NUCLEOTIDE SEQUENCE [LARGE SCALE GENOMIC DNA]</scope>
    <source>
        <strain evidence="5">JCM 21621</strain>
    </source>
</reference>
<accession>A0A1H0JB50</accession>
<feature type="region of interest" description="Disordered" evidence="1">
    <location>
        <begin position="417"/>
        <end position="446"/>
    </location>
</feature>
<dbReference type="OrthoDB" id="5293418at2"/>
<proteinExistence type="predicted"/>
<name>A0A1H0JB50_9PSED</name>
<keyword evidence="2" id="KW-0472">Membrane</keyword>
<evidence type="ECO:0000313" key="5">
    <source>
        <dbReference type="Proteomes" id="UP000242957"/>
    </source>
</evidence>
<dbReference type="PANTHER" id="PTHR40940:SF1">
    <property type="entry name" value="PROTEIN BATD"/>
    <property type="match status" value="1"/>
</dbReference>
<feature type="transmembrane region" description="Helical" evidence="2">
    <location>
        <begin position="291"/>
        <end position="310"/>
    </location>
</feature>
<keyword evidence="5" id="KW-1185">Reference proteome</keyword>
<evidence type="ECO:0000256" key="2">
    <source>
        <dbReference type="SAM" id="Phobius"/>
    </source>
</evidence>
<protein>
    <submittedName>
        <fullName evidence="4">Oxygen tolerance</fullName>
    </submittedName>
</protein>
<feature type="signal peptide" evidence="3">
    <location>
        <begin position="1"/>
        <end position="17"/>
    </location>
</feature>
<feature type="chain" id="PRO_5017406213" evidence="3">
    <location>
        <begin position="18"/>
        <end position="446"/>
    </location>
</feature>
<dbReference type="RefSeq" id="WP_084310975.1">
    <property type="nucleotide sequence ID" value="NZ_FNIJ01000011.1"/>
</dbReference>
<dbReference type="AlphaFoldDB" id="A0A1H0JB50"/>
<dbReference type="InterPro" id="IPR025738">
    <property type="entry name" value="BatD"/>
</dbReference>
<keyword evidence="3" id="KW-0732">Signal</keyword>
<evidence type="ECO:0000313" key="4">
    <source>
        <dbReference type="EMBL" id="SDO40743.1"/>
    </source>
</evidence>
<keyword evidence="2" id="KW-0812">Transmembrane</keyword>
<dbReference type="Proteomes" id="UP000242957">
    <property type="component" value="Unassembled WGS sequence"/>
</dbReference>
<evidence type="ECO:0000256" key="3">
    <source>
        <dbReference type="SAM" id="SignalP"/>
    </source>
</evidence>
<dbReference type="STRING" id="198616.SAMN05216193_11111"/>
<keyword evidence="2" id="KW-1133">Transmembrane helix</keyword>
<gene>
    <name evidence="4" type="ORF">SAMN05216193_11111</name>
</gene>